<sequence>MERYYKFVVLFLVLIEIAQICLCANSNVPCIEQERQALLDFKASIIQDPYNRLSSWKGTHCCHWEGIGCDNVTGHVVKLDLRNPCYRSLFWKNHLEYFDDYRYNLEDDMPCSNLQPRVVASNVSSSLLQLEHLTYLDLAGNDFSGSRPIPMFIGSMERLEYISLSLVVIFGRIPNTLGKLKNLQFLDLNFMLLLSLYWVIDGVDAKYVRVKMNDDISWISKLHSLKYLDMSGVCLSDTHNFFLLQ</sequence>
<evidence type="ECO:0000313" key="2">
    <source>
        <dbReference type="Proteomes" id="UP001177021"/>
    </source>
</evidence>
<dbReference type="EMBL" id="CASHSV030000311">
    <property type="protein sequence ID" value="CAJ2657517.1"/>
    <property type="molecule type" value="Genomic_DNA"/>
</dbReference>
<comment type="caution">
    <text evidence="1">The sequence shown here is derived from an EMBL/GenBank/DDBJ whole genome shotgun (WGS) entry which is preliminary data.</text>
</comment>
<name>A0ACB0KJU4_TRIPR</name>
<organism evidence="1 2">
    <name type="scientific">Trifolium pratense</name>
    <name type="common">Red clover</name>
    <dbReference type="NCBI Taxonomy" id="57577"/>
    <lineage>
        <taxon>Eukaryota</taxon>
        <taxon>Viridiplantae</taxon>
        <taxon>Streptophyta</taxon>
        <taxon>Embryophyta</taxon>
        <taxon>Tracheophyta</taxon>
        <taxon>Spermatophyta</taxon>
        <taxon>Magnoliopsida</taxon>
        <taxon>eudicotyledons</taxon>
        <taxon>Gunneridae</taxon>
        <taxon>Pentapetalae</taxon>
        <taxon>rosids</taxon>
        <taxon>fabids</taxon>
        <taxon>Fabales</taxon>
        <taxon>Fabaceae</taxon>
        <taxon>Papilionoideae</taxon>
        <taxon>50 kb inversion clade</taxon>
        <taxon>NPAAA clade</taxon>
        <taxon>Hologalegina</taxon>
        <taxon>IRL clade</taxon>
        <taxon>Trifolieae</taxon>
        <taxon>Trifolium</taxon>
    </lineage>
</organism>
<dbReference type="Proteomes" id="UP001177021">
    <property type="component" value="Unassembled WGS sequence"/>
</dbReference>
<reference evidence="1" key="1">
    <citation type="submission" date="2023-10" db="EMBL/GenBank/DDBJ databases">
        <authorList>
            <person name="Rodriguez Cubillos JULIANA M."/>
            <person name="De Vega J."/>
        </authorList>
    </citation>
    <scope>NUCLEOTIDE SEQUENCE</scope>
</reference>
<evidence type="ECO:0000313" key="1">
    <source>
        <dbReference type="EMBL" id="CAJ2657517.1"/>
    </source>
</evidence>
<gene>
    <name evidence="1" type="ORF">MILVUS5_LOCUS24082</name>
</gene>
<keyword evidence="2" id="KW-1185">Reference proteome</keyword>
<proteinExistence type="predicted"/>
<protein>
    <submittedName>
        <fullName evidence="1">Uncharacterized protein</fullName>
    </submittedName>
</protein>
<accession>A0ACB0KJU4</accession>